<dbReference type="InterPro" id="IPR051911">
    <property type="entry name" value="SDR_oxidoreductase"/>
</dbReference>
<dbReference type="InterPro" id="IPR020904">
    <property type="entry name" value="Sc_DH/Rdtase_CS"/>
</dbReference>
<dbReference type="Pfam" id="PF00106">
    <property type="entry name" value="adh_short"/>
    <property type="match status" value="1"/>
</dbReference>
<dbReference type="PANTHER" id="PTHR43976">
    <property type="entry name" value="SHORT CHAIN DEHYDROGENASE"/>
    <property type="match status" value="1"/>
</dbReference>
<name>A0A1E4TEW6_9ASCO</name>
<keyword evidence="2" id="KW-0521">NADP</keyword>
<dbReference type="SUPFAM" id="SSF51735">
    <property type="entry name" value="NAD(P)-binding Rossmann-fold domains"/>
    <property type="match status" value="1"/>
</dbReference>
<dbReference type="PRINTS" id="PR00080">
    <property type="entry name" value="SDRFAMILY"/>
</dbReference>
<organism evidence="5 6">
    <name type="scientific">Tortispora caseinolytica NRRL Y-17796</name>
    <dbReference type="NCBI Taxonomy" id="767744"/>
    <lineage>
        <taxon>Eukaryota</taxon>
        <taxon>Fungi</taxon>
        <taxon>Dikarya</taxon>
        <taxon>Ascomycota</taxon>
        <taxon>Saccharomycotina</taxon>
        <taxon>Trigonopsidomycetes</taxon>
        <taxon>Trigonopsidales</taxon>
        <taxon>Trigonopsidaceae</taxon>
        <taxon>Tortispora</taxon>
    </lineage>
</organism>
<reference evidence="6" key="1">
    <citation type="submission" date="2016-02" db="EMBL/GenBank/DDBJ databases">
        <title>Comparative genomics of biotechnologically important yeasts.</title>
        <authorList>
            <consortium name="DOE Joint Genome Institute"/>
            <person name="Riley R."/>
            <person name="Haridas S."/>
            <person name="Wolfe K.H."/>
            <person name="Lopes M.R."/>
            <person name="Hittinger C.T."/>
            <person name="Goker M."/>
            <person name="Salamov A."/>
            <person name="Wisecaver J."/>
            <person name="Long T.M."/>
            <person name="Aerts A.L."/>
            <person name="Barry K."/>
            <person name="Choi C."/>
            <person name="Clum A."/>
            <person name="Coughlan A.Y."/>
            <person name="Deshpande S."/>
            <person name="Douglass A.P."/>
            <person name="Hanson S.J."/>
            <person name="Klenk H.-P."/>
            <person name="Labutti K."/>
            <person name="Lapidus A."/>
            <person name="Lindquist E."/>
            <person name="Lipzen A."/>
            <person name="Meier-Kolthoff J.P."/>
            <person name="Ohm R.A."/>
            <person name="Otillar R.P."/>
            <person name="Pangilinan J."/>
            <person name="Peng Y."/>
            <person name="Rokas A."/>
            <person name="Rosa C.A."/>
            <person name="Scheuner C."/>
            <person name="Sibirny A.A."/>
            <person name="Slot J.C."/>
            <person name="Stielow J.B."/>
            <person name="Sun H."/>
            <person name="Kurtzman C.P."/>
            <person name="Blackwell M."/>
            <person name="Jeffries T.W."/>
            <person name="Grigoriev I.V."/>
        </authorList>
    </citation>
    <scope>NUCLEOTIDE SEQUENCE [LARGE SCALE GENOMIC DNA]</scope>
    <source>
        <strain evidence="6">NRRL Y-17796</strain>
    </source>
</reference>
<evidence type="ECO:0000256" key="2">
    <source>
        <dbReference type="ARBA" id="ARBA00022857"/>
    </source>
</evidence>
<dbReference type="InterPro" id="IPR002347">
    <property type="entry name" value="SDR_fam"/>
</dbReference>
<evidence type="ECO:0000256" key="1">
    <source>
        <dbReference type="ARBA" id="ARBA00006484"/>
    </source>
</evidence>
<accession>A0A1E4TEW6</accession>
<keyword evidence="3" id="KW-0560">Oxidoreductase</keyword>
<sequence>MEQSKENEQGAHFPDINIRYLPESCGFDQSRQLVWVIVGATGHFGSMLTRRVLEHGDLVAAVAINAVPRSEENVEWLQCDIRSMQQVQNTVEKVIQRFGKIDAFANASGIATAGAFEEQEDWEISNQIETNVIGHWNLLRCIIKHLRTNPRPGRIVTLSSTAGLVSHPGLAAYSATKWALEGLTESLSHEMDPFSVRTTLIQLGNAVVIEPTGHPDIDKIQRTHFDMKNRMPEYRGTPSDYGTVLASRNPTANKPFNERHAVSLPKAADIVWELVHCQDPPVRLALGTQAVDTLLDKMRFAVEEAEDWKFLSEGA</sequence>
<evidence type="ECO:0000313" key="5">
    <source>
        <dbReference type="EMBL" id="ODV90296.1"/>
    </source>
</evidence>
<gene>
    <name evidence="5" type="ORF">CANCADRAFT_2027</name>
</gene>
<dbReference type="PROSITE" id="PS00061">
    <property type="entry name" value="ADH_SHORT"/>
    <property type="match status" value="1"/>
</dbReference>
<protein>
    <submittedName>
        <fullName evidence="5">Uncharacterized protein</fullName>
    </submittedName>
</protein>
<dbReference type="Gene3D" id="3.40.50.720">
    <property type="entry name" value="NAD(P)-binding Rossmann-like Domain"/>
    <property type="match status" value="1"/>
</dbReference>
<evidence type="ECO:0000256" key="4">
    <source>
        <dbReference type="RuleBase" id="RU000363"/>
    </source>
</evidence>
<dbReference type="PANTHER" id="PTHR43976:SF16">
    <property type="entry name" value="SHORT-CHAIN DEHYDROGENASE_REDUCTASE FAMILY PROTEIN"/>
    <property type="match status" value="1"/>
</dbReference>
<dbReference type="AlphaFoldDB" id="A0A1E4TEW6"/>
<dbReference type="PRINTS" id="PR00081">
    <property type="entry name" value="GDHRDH"/>
</dbReference>
<evidence type="ECO:0000313" key="6">
    <source>
        <dbReference type="Proteomes" id="UP000095023"/>
    </source>
</evidence>
<dbReference type="InterPro" id="IPR036291">
    <property type="entry name" value="NAD(P)-bd_dom_sf"/>
</dbReference>
<evidence type="ECO:0000256" key="3">
    <source>
        <dbReference type="ARBA" id="ARBA00023002"/>
    </source>
</evidence>
<dbReference type="OrthoDB" id="47007at2759"/>
<keyword evidence="6" id="KW-1185">Reference proteome</keyword>
<dbReference type="EMBL" id="KV453842">
    <property type="protein sequence ID" value="ODV90296.1"/>
    <property type="molecule type" value="Genomic_DNA"/>
</dbReference>
<proteinExistence type="inferred from homology"/>
<dbReference type="GO" id="GO:0016491">
    <property type="term" value="F:oxidoreductase activity"/>
    <property type="evidence" value="ECO:0007669"/>
    <property type="project" value="UniProtKB-KW"/>
</dbReference>
<comment type="similarity">
    <text evidence="1 4">Belongs to the short-chain dehydrogenases/reductases (SDR) family.</text>
</comment>
<dbReference type="Proteomes" id="UP000095023">
    <property type="component" value="Unassembled WGS sequence"/>
</dbReference>